<dbReference type="Proteomes" id="UP000326570">
    <property type="component" value="Unassembled WGS sequence"/>
</dbReference>
<evidence type="ECO:0000313" key="3">
    <source>
        <dbReference type="Proteomes" id="UP000326570"/>
    </source>
</evidence>
<sequence>MAQHTYFLDRNREEPLLLSWGFNWKQLTVSYKGQQLGEIANKKALIQGQDFQLPDNRTVSVKLKGSFMPQLEVLVNGEPLAGSATDPEMIISQIFKLSIILAGLNFTLGLIASFWPNELLLRLGMGPGTVFTGILIAGLAYGIKKHSMAALLASISFWILDYGLGIYFASQSPGGVNPGSGLVMRMIIVFTLFRGINALKELKQKRLPETQVASL</sequence>
<comment type="caution">
    <text evidence="2">The sequence shown here is derived from an EMBL/GenBank/DDBJ whole genome shotgun (WGS) entry which is preliminary data.</text>
</comment>
<keyword evidence="1" id="KW-1133">Transmembrane helix</keyword>
<gene>
    <name evidence="2" type="ORF">F0P94_04280</name>
</gene>
<feature type="transmembrane region" description="Helical" evidence="1">
    <location>
        <begin position="94"/>
        <end position="115"/>
    </location>
</feature>
<dbReference type="RefSeq" id="WP_150902579.1">
    <property type="nucleotide sequence ID" value="NZ_VTWT01000002.1"/>
</dbReference>
<keyword evidence="3" id="KW-1185">Reference proteome</keyword>
<dbReference type="EMBL" id="VTWT01000002">
    <property type="protein sequence ID" value="KAA9340652.1"/>
    <property type="molecule type" value="Genomic_DNA"/>
</dbReference>
<protein>
    <submittedName>
        <fullName evidence="2">Uncharacterized protein</fullName>
    </submittedName>
</protein>
<keyword evidence="1" id="KW-0472">Membrane</keyword>
<evidence type="ECO:0000313" key="2">
    <source>
        <dbReference type="EMBL" id="KAA9340652.1"/>
    </source>
</evidence>
<keyword evidence="1" id="KW-0812">Transmembrane</keyword>
<feature type="transmembrane region" description="Helical" evidence="1">
    <location>
        <begin position="182"/>
        <end position="199"/>
    </location>
</feature>
<feature type="transmembrane region" description="Helical" evidence="1">
    <location>
        <begin position="150"/>
        <end position="170"/>
    </location>
</feature>
<evidence type="ECO:0000256" key="1">
    <source>
        <dbReference type="SAM" id="Phobius"/>
    </source>
</evidence>
<organism evidence="2 3">
    <name type="scientific">Adhaeribacter soli</name>
    <dbReference type="NCBI Taxonomy" id="2607655"/>
    <lineage>
        <taxon>Bacteria</taxon>
        <taxon>Pseudomonadati</taxon>
        <taxon>Bacteroidota</taxon>
        <taxon>Cytophagia</taxon>
        <taxon>Cytophagales</taxon>
        <taxon>Hymenobacteraceae</taxon>
        <taxon>Adhaeribacter</taxon>
    </lineage>
</organism>
<feature type="transmembrane region" description="Helical" evidence="1">
    <location>
        <begin position="121"/>
        <end position="143"/>
    </location>
</feature>
<accession>A0A5N1J2A0</accession>
<dbReference type="AlphaFoldDB" id="A0A5N1J2A0"/>
<proteinExistence type="predicted"/>
<name>A0A5N1J2A0_9BACT</name>
<reference evidence="2 3" key="1">
    <citation type="submission" date="2019-09" db="EMBL/GenBank/DDBJ databases">
        <title>Genome sequence of Adhaeribacter sp. M2.</title>
        <authorList>
            <person name="Srinivasan S."/>
        </authorList>
    </citation>
    <scope>NUCLEOTIDE SEQUENCE [LARGE SCALE GENOMIC DNA]</scope>
    <source>
        <strain evidence="2 3">M2</strain>
    </source>
</reference>